<reference evidence="3" key="1">
    <citation type="submission" date="2017-03" db="EMBL/GenBank/DDBJ databases">
        <title>Genomes of endolithic fungi from Antarctica.</title>
        <authorList>
            <person name="Coleine C."/>
            <person name="Masonjones S."/>
            <person name="Stajich J.E."/>
        </authorList>
    </citation>
    <scope>NUCLEOTIDE SEQUENCE [LARGE SCALE GENOMIC DNA]</scope>
    <source>
        <strain evidence="3">CCFEE 5527</strain>
    </source>
</reference>
<dbReference type="InParanoid" id="A0A1V8T9M7"/>
<evidence type="ECO:0000313" key="2">
    <source>
        <dbReference type="EMBL" id="OQO08106.1"/>
    </source>
</evidence>
<protein>
    <recommendedName>
        <fullName evidence="1">Heterokaryon incompatibility domain-containing protein</fullName>
    </recommendedName>
</protein>
<dbReference type="InterPro" id="IPR010730">
    <property type="entry name" value="HET"/>
</dbReference>
<feature type="domain" description="Heterokaryon incompatibility" evidence="1">
    <location>
        <begin position="18"/>
        <end position="169"/>
    </location>
</feature>
<name>A0A1V8T9M7_9PEZI</name>
<gene>
    <name evidence="2" type="ORF">B0A48_06900</name>
</gene>
<dbReference type="OrthoDB" id="2157530at2759"/>
<accession>A0A1V8T9M7</accession>
<dbReference type="PANTHER" id="PTHR24148">
    <property type="entry name" value="ANKYRIN REPEAT DOMAIN-CONTAINING PROTEIN 39 HOMOLOG-RELATED"/>
    <property type="match status" value="1"/>
</dbReference>
<evidence type="ECO:0000313" key="3">
    <source>
        <dbReference type="Proteomes" id="UP000192596"/>
    </source>
</evidence>
<dbReference type="EMBL" id="NAJO01000013">
    <property type="protein sequence ID" value="OQO08106.1"/>
    <property type="molecule type" value="Genomic_DNA"/>
</dbReference>
<keyword evidence="3" id="KW-1185">Reference proteome</keyword>
<dbReference type="PANTHER" id="PTHR24148:SF82">
    <property type="entry name" value="HETEROKARYON INCOMPATIBILITY DOMAIN-CONTAINING PROTEIN"/>
    <property type="match status" value="1"/>
</dbReference>
<dbReference type="Pfam" id="PF06985">
    <property type="entry name" value="HET"/>
    <property type="match status" value="1"/>
</dbReference>
<dbReference type="AlphaFoldDB" id="A0A1V8T9M7"/>
<dbReference type="InterPro" id="IPR052895">
    <property type="entry name" value="HetReg/Transcr_Mod"/>
</dbReference>
<proteinExistence type="predicted"/>
<evidence type="ECO:0000259" key="1">
    <source>
        <dbReference type="Pfam" id="PF06985"/>
    </source>
</evidence>
<organism evidence="2 3">
    <name type="scientific">Cryoendolithus antarcticus</name>
    <dbReference type="NCBI Taxonomy" id="1507870"/>
    <lineage>
        <taxon>Eukaryota</taxon>
        <taxon>Fungi</taxon>
        <taxon>Dikarya</taxon>
        <taxon>Ascomycota</taxon>
        <taxon>Pezizomycotina</taxon>
        <taxon>Dothideomycetes</taxon>
        <taxon>Dothideomycetidae</taxon>
        <taxon>Cladosporiales</taxon>
        <taxon>Cladosporiaceae</taxon>
        <taxon>Cryoendolithus</taxon>
    </lineage>
</organism>
<sequence>MGPHRINILNEDRSIAGSIGIQWNLFNALPYIKVASAKPIWTDAVRINQADNDEKARVVPMMGDYYGNAAEILIWLGVTKERSDLVMDPLAWLCDPSQREVLQHRLCVVNEWLAPSHLYAIHNAIIQDERVHDTAKDMERLGLPVLNHPMWTALTALYRRDWFFRVWTF</sequence>
<comment type="caution">
    <text evidence="2">The sequence shown here is derived from an EMBL/GenBank/DDBJ whole genome shotgun (WGS) entry which is preliminary data.</text>
</comment>
<dbReference type="Proteomes" id="UP000192596">
    <property type="component" value="Unassembled WGS sequence"/>
</dbReference>